<keyword evidence="3" id="KW-1185">Reference proteome</keyword>
<dbReference type="EMBL" id="BLXT01005251">
    <property type="protein sequence ID" value="GFO21039.1"/>
    <property type="molecule type" value="Genomic_DNA"/>
</dbReference>
<dbReference type="Proteomes" id="UP000735302">
    <property type="component" value="Unassembled WGS sequence"/>
</dbReference>
<evidence type="ECO:0000313" key="2">
    <source>
        <dbReference type="EMBL" id="GFO21039.1"/>
    </source>
</evidence>
<reference evidence="2 3" key="1">
    <citation type="journal article" date="2021" name="Elife">
        <title>Chloroplast acquisition without the gene transfer in kleptoplastic sea slugs, Plakobranchus ocellatus.</title>
        <authorList>
            <person name="Maeda T."/>
            <person name="Takahashi S."/>
            <person name="Yoshida T."/>
            <person name="Shimamura S."/>
            <person name="Takaki Y."/>
            <person name="Nagai Y."/>
            <person name="Toyoda A."/>
            <person name="Suzuki Y."/>
            <person name="Arimoto A."/>
            <person name="Ishii H."/>
            <person name="Satoh N."/>
            <person name="Nishiyama T."/>
            <person name="Hasebe M."/>
            <person name="Maruyama T."/>
            <person name="Minagawa J."/>
            <person name="Obokata J."/>
            <person name="Shigenobu S."/>
        </authorList>
    </citation>
    <scope>NUCLEOTIDE SEQUENCE [LARGE SCALE GENOMIC DNA]</scope>
</reference>
<gene>
    <name evidence="2" type="ORF">PoB_004754400</name>
</gene>
<feature type="region of interest" description="Disordered" evidence="1">
    <location>
        <begin position="45"/>
        <end position="77"/>
    </location>
</feature>
<protein>
    <submittedName>
        <fullName evidence="2">Uncharacterized protein</fullName>
    </submittedName>
</protein>
<accession>A0AAV4BQD4</accession>
<evidence type="ECO:0000256" key="1">
    <source>
        <dbReference type="SAM" id="MobiDB-lite"/>
    </source>
</evidence>
<feature type="compositionally biased region" description="Polar residues" evidence="1">
    <location>
        <begin position="49"/>
        <end position="64"/>
    </location>
</feature>
<organism evidence="2 3">
    <name type="scientific">Plakobranchus ocellatus</name>
    <dbReference type="NCBI Taxonomy" id="259542"/>
    <lineage>
        <taxon>Eukaryota</taxon>
        <taxon>Metazoa</taxon>
        <taxon>Spiralia</taxon>
        <taxon>Lophotrochozoa</taxon>
        <taxon>Mollusca</taxon>
        <taxon>Gastropoda</taxon>
        <taxon>Heterobranchia</taxon>
        <taxon>Euthyneura</taxon>
        <taxon>Panpulmonata</taxon>
        <taxon>Sacoglossa</taxon>
        <taxon>Placobranchoidea</taxon>
        <taxon>Plakobranchidae</taxon>
        <taxon>Plakobranchus</taxon>
    </lineage>
</organism>
<evidence type="ECO:0000313" key="3">
    <source>
        <dbReference type="Proteomes" id="UP000735302"/>
    </source>
</evidence>
<comment type="caution">
    <text evidence="2">The sequence shown here is derived from an EMBL/GenBank/DDBJ whole genome shotgun (WGS) entry which is preliminary data.</text>
</comment>
<name>A0AAV4BQD4_9GAST</name>
<dbReference type="AlphaFoldDB" id="A0AAV4BQD4"/>
<sequence length="139" mass="15275">MVWPDTDMVEQSGRTWPSACAGPCLVSSIADLDFVRSSSGKATQVLACQPQQSEPRLSSPPSDQRTGEEARTHNKRVPAHLGADLLFTVPLQASRPIQSVPYKKKNKKAAETHLEVMTLVWPGLLCVRRSGPKKKKEGR</sequence>
<proteinExistence type="predicted"/>